<keyword evidence="8 11" id="KW-0460">Magnesium</keyword>
<keyword evidence="5 11" id="KW-0808">Transferase</keyword>
<comment type="cofactor">
    <cofactor evidence="1">
        <name>Mg(2+)</name>
        <dbReference type="ChEBI" id="CHEBI:18420"/>
    </cofactor>
</comment>
<dbReference type="EMBL" id="JBHSAW010000006">
    <property type="protein sequence ID" value="MFC4096340.1"/>
    <property type="molecule type" value="Genomic_DNA"/>
</dbReference>
<comment type="caution">
    <text evidence="12">The sequence shown here is derived from an EMBL/GenBank/DDBJ whole genome shotgun (WGS) entry which is preliminary data.</text>
</comment>
<organism evidence="12 13">
    <name type="scientific">Euzebyella saccharophila</name>
    <dbReference type="NCBI Taxonomy" id="679664"/>
    <lineage>
        <taxon>Bacteria</taxon>
        <taxon>Pseudomonadati</taxon>
        <taxon>Bacteroidota</taxon>
        <taxon>Flavobacteriia</taxon>
        <taxon>Flavobacteriales</taxon>
        <taxon>Flavobacteriaceae</taxon>
        <taxon>Euzebyella</taxon>
    </lineage>
</organism>
<keyword evidence="6 11" id="KW-0479">Metal-binding</keyword>
<protein>
    <recommendedName>
        <fullName evidence="3 11">FAD:protein FMN transferase</fullName>
        <ecNumber evidence="2 11">2.7.1.180</ecNumber>
    </recommendedName>
    <alternativeName>
        <fullName evidence="9 11">Flavin transferase</fullName>
    </alternativeName>
</protein>
<accession>A0ABV8JX59</accession>
<evidence type="ECO:0000313" key="13">
    <source>
        <dbReference type="Proteomes" id="UP001595814"/>
    </source>
</evidence>
<dbReference type="GO" id="GO:0016740">
    <property type="term" value="F:transferase activity"/>
    <property type="evidence" value="ECO:0007669"/>
    <property type="project" value="UniProtKB-KW"/>
</dbReference>
<evidence type="ECO:0000256" key="8">
    <source>
        <dbReference type="ARBA" id="ARBA00022842"/>
    </source>
</evidence>
<dbReference type="PANTHER" id="PTHR30040">
    <property type="entry name" value="THIAMINE BIOSYNTHESIS LIPOPROTEIN APBE"/>
    <property type="match status" value="1"/>
</dbReference>
<dbReference type="Proteomes" id="UP001595814">
    <property type="component" value="Unassembled WGS sequence"/>
</dbReference>
<keyword evidence="4 11" id="KW-0285">Flavoprotein</keyword>
<keyword evidence="7 11" id="KW-0274">FAD</keyword>
<evidence type="ECO:0000256" key="6">
    <source>
        <dbReference type="ARBA" id="ARBA00022723"/>
    </source>
</evidence>
<dbReference type="EC" id="2.7.1.180" evidence="2 11"/>
<dbReference type="InterPro" id="IPR024932">
    <property type="entry name" value="ApbE"/>
</dbReference>
<name>A0ABV8JX59_9FLAO</name>
<evidence type="ECO:0000256" key="3">
    <source>
        <dbReference type="ARBA" id="ARBA00016337"/>
    </source>
</evidence>
<evidence type="ECO:0000256" key="5">
    <source>
        <dbReference type="ARBA" id="ARBA00022679"/>
    </source>
</evidence>
<evidence type="ECO:0000256" key="7">
    <source>
        <dbReference type="ARBA" id="ARBA00022827"/>
    </source>
</evidence>
<evidence type="ECO:0000256" key="1">
    <source>
        <dbReference type="ARBA" id="ARBA00001946"/>
    </source>
</evidence>
<dbReference type="PANTHER" id="PTHR30040:SF2">
    <property type="entry name" value="FAD:PROTEIN FMN TRANSFERASE"/>
    <property type="match status" value="1"/>
</dbReference>
<gene>
    <name evidence="12" type="ORF">ACFOUT_10685</name>
</gene>
<evidence type="ECO:0000313" key="12">
    <source>
        <dbReference type="EMBL" id="MFC4096340.1"/>
    </source>
</evidence>
<dbReference type="InterPro" id="IPR003374">
    <property type="entry name" value="ApbE-like_sf"/>
</dbReference>
<proteinExistence type="inferred from homology"/>
<evidence type="ECO:0000256" key="9">
    <source>
        <dbReference type="ARBA" id="ARBA00031306"/>
    </source>
</evidence>
<sequence length="336" mass="37297">MKRILAVLFGFLFFTCGDGEPEIIRNESHGSALGTTYNLIYFSLHKRIDVQKEIDSTFATINQSLSTYIPDSDISKINDGAEDLVVDKMFQEVFNLSKTIHEATNGYFDPTVGLLVNAWGFGSEKGIQMDSASVDSLMKRVGFDKMKLNGRNVIEKQVPNMYLEFNAIAKGYAVDRLAALMDEKGIQDYLLEVGGELVAKGTNIQRQKQWVVGIDDPQVIDGRELKATLALTNRALASSGNYRHFRIDEETGKKYVHTIDPTTGFTKNGNTLAVTILAENCATADAYATAFMAMDLDDALKLLTSQKDLDAYIIYVDEEGNTQEFMSPGFEEVVLN</sequence>
<dbReference type="PIRSF" id="PIRSF006268">
    <property type="entry name" value="ApbE"/>
    <property type="match status" value="1"/>
</dbReference>
<evidence type="ECO:0000256" key="10">
    <source>
        <dbReference type="ARBA" id="ARBA00048540"/>
    </source>
</evidence>
<dbReference type="Gene3D" id="3.10.520.10">
    <property type="entry name" value="ApbE-like domains"/>
    <property type="match status" value="1"/>
</dbReference>
<evidence type="ECO:0000256" key="4">
    <source>
        <dbReference type="ARBA" id="ARBA00022630"/>
    </source>
</evidence>
<comment type="catalytic activity">
    <reaction evidence="10 11">
        <text>L-threonyl-[protein] + FAD = FMN-L-threonyl-[protein] + AMP + H(+)</text>
        <dbReference type="Rhea" id="RHEA:36847"/>
        <dbReference type="Rhea" id="RHEA-COMP:11060"/>
        <dbReference type="Rhea" id="RHEA-COMP:11061"/>
        <dbReference type="ChEBI" id="CHEBI:15378"/>
        <dbReference type="ChEBI" id="CHEBI:30013"/>
        <dbReference type="ChEBI" id="CHEBI:57692"/>
        <dbReference type="ChEBI" id="CHEBI:74257"/>
        <dbReference type="ChEBI" id="CHEBI:456215"/>
        <dbReference type="EC" id="2.7.1.180"/>
    </reaction>
</comment>
<dbReference type="SUPFAM" id="SSF143631">
    <property type="entry name" value="ApbE-like"/>
    <property type="match status" value="1"/>
</dbReference>
<keyword evidence="13" id="KW-1185">Reference proteome</keyword>
<dbReference type="RefSeq" id="WP_192463302.1">
    <property type="nucleotide sequence ID" value="NZ_JACYFJ010000007.1"/>
</dbReference>
<reference evidence="13" key="1">
    <citation type="journal article" date="2019" name="Int. J. Syst. Evol. Microbiol.">
        <title>The Global Catalogue of Microorganisms (GCM) 10K type strain sequencing project: providing services to taxonomists for standard genome sequencing and annotation.</title>
        <authorList>
            <consortium name="The Broad Institute Genomics Platform"/>
            <consortium name="The Broad Institute Genome Sequencing Center for Infectious Disease"/>
            <person name="Wu L."/>
            <person name="Ma J."/>
        </authorList>
    </citation>
    <scope>NUCLEOTIDE SEQUENCE [LARGE SCALE GENOMIC DNA]</scope>
    <source>
        <strain evidence="13">CECT 7477</strain>
    </source>
</reference>
<comment type="similarity">
    <text evidence="11">Belongs to the ApbE family.</text>
</comment>
<dbReference type="Pfam" id="PF02424">
    <property type="entry name" value="ApbE"/>
    <property type="match status" value="1"/>
</dbReference>
<evidence type="ECO:0000256" key="2">
    <source>
        <dbReference type="ARBA" id="ARBA00011955"/>
    </source>
</evidence>
<evidence type="ECO:0000256" key="11">
    <source>
        <dbReference type="PIRNR" id="PIRNR006268"/>
    </source>
</evidence>